<name>A0A174X331_9BACE</name>
<dbReference type="EMBL" id="CZBL01000020">
    <property type="protein sequence ID" value="CUQ50865.1"/>
    <property type="molecule type" value="Genomic_DNA"/>
</dbReference>
<sequence length="117" mass="13555">MWGVECPVVRTTETYACIAQCDRGQWSEPCELYILRRKSETDFGRYTSYFRTAFESLYQKRDCILFYVCVIIYQKDIFPFCFSDAYVIATGESFVFIAADSNDGGVAFTYFGSFVFT</sequence>
<reference evidence="1 2" key="1">
    <citation type="submission" date="2015-09" db="EMBL/GenBank/DDBJ databases">
        <authorList>
            <consortium name="Pathogen Informatics"/>
        </authorList>
    </citation>
    <scope>NUCLEOTIDE SEQUENCE [LARGE SCALE GENOMIC DNA]</scope>
    <source>
        <strain evidence="1 2">2789STDY5834946</strain>
    </source>
</reference>
<protein>
    <submittedName>
        <fullName evidence="1">Uncharacterized protein</fullName>
    </submittedName>
</protein>
<evidence type="ECO:0000313" key="2">
    <source>
        <dbReference type="Proteomes" id="UP000095725"/>
    </source>
</evidence>
<proteinExistence type="predicted"/>
<dbReference type="AlphaFoldDB" id="A0A174X331"/>
<organism evidence="1 2">
    <name type="scientific">Bacteroides caccae</name>
    <dbReference type="NCBI Taxonomy" id="47678"/>
    <lineage>
        <taxon>Bacteria</taxon>
        <taxon>Pseudomonadati</taxon>
        <taxon>Bacteroidota</taxon>
        <taxon>Bacteroidia</taxon>
        <taxon>Bacteroidales</taxon>
        <taxon>Bacteroidaceae</taxon>
        <taxon>Bacteroides</taxon>
    </lineage>
</organism>
<gene>
    <name evidence="1" type="ORF">ERS852558_03981</name>
</gene>
<evidence type="ECO:0000313" key="1">
    <source>
        <dbReference type="EMBL" id="CUQ50865.1"/>
    </source>
</evidence>
<accession>A0A174X331</accession>
<dbReference type="Proteomes" id="UP000095725">
    <property type="component" value="Unassembled WGS sequence"/>
</dbReference>